<dbReference type="PANTHER" id="PTHR46292">
    <property type="entry name" value="COILED-COIL DOMAIN-CONTAINING PROTEIN 102A"/>
    <property type="match status" value="1"/>
</dbReference>
<feature type="compositionally biased region" description="Pro residues" evidence="4">
    <location>
        <begin position="535"/>
        <end position="547"/>
    </location>
</feature>
<evidence type="ECO:0000256" key="4">
    <source>
        <dbReference type="SAM" id="MobiDB-lite"/>
    </source>
</evidence>
<evidence type="ECO:0000256" key="3">
    <source>
        <dbReference type="SAM" id="Coils"/>
    </source>
</evidence>
<proteinExistence type="inferred from homology"/>
<evidence type="ECO:0000256" key="2">
    <source>
        <dbReference type="ARBA" id="ARBA00023054"/>
    </source>
</evidence>
<feature type="compositionally biased region" description="Acidic residues" evidence="4">
    <location>
        <begin position="246"/>
        <end position="257"/>
    </location>
</feature>
<feature type="compositionally biased region" description="Polar residues" evidence="4">
    <location>
        <begin position="406"/>
        <end position="419"/>
    </location>
</feature>
<dbReference type="Proteomes" id="UP000736164">
    <property type="component" value="Unassembled WGS sequence"/>
</dbReference>
<feature type="compositionally biased region" description="Basic and acidic residues" evidence="4">
    <location>
        <begin position="571"/>
        <end position="585"/>
    </location>
</feature>
<name>A0A8J7TC52_ATRSP</name>
<accession>A0A8J7TC52</accession>
<dbReference type="Gene3D" id="1.10.287.1490">
    <property type="match status" value="1"/>
</dbReference>
<dbReference type="Pfam" id="PF08574">
    <property type="entry name" value="Iwr1"/>
    <property type="match status" value="1"/>
</dbReference>
<feature type="compositionally biased region" description="Basic and acidic residues" evidence="4">
    <location>
        <begin position="554"/>
        <end position="563"/>
    </location>
</feature>
<evidence type="ECO:0000259" key="5">
    <source>
        <dbReference type="Pfam" id="PF08574"/>
    </source>
</evidence>
<feature type="region of interest" description="Disordered" evidence="4">
    <location>
        <begin position="236"/>
        <end position="279"/>
    </location>
</feature>
<dbReference type="AlphaFoldDB" id="A0A8J7TC52"/>
<feature type="compositionally biased region" description="Basic and acidic residues" evidence="4">
    <location>
        <begin position="509"/>
        <end position="528"/>
    </location>
</feature>
<feature type="compositionally biased region" description="Acidic residues" evidence="4">
    <location>
        <begin position="1029"/>
        <end position="1044"/>
    </location>
</feature>
<feature type="region of interest" description="Disordered" evidence="4">
    <location>
        <begin position="118"/>
        <end position="143"/>
    </location>
</feature>
<evidence type="ECO:0000256" key="1">
    <source>
        <dbReference type="ARBA" id="ARBA00010218"/>
    </source>
</evidence>
<comment type="caution">
    <text evidence="6">The sequence shown here is derived from an EMBL/GenBank/DDBJ whole genome shotgun (WGS) entry which is preliminary data.</text>
</comment>
<feature type="domain" description="Transcription factor Iwr1" evidence="5">
    <location>
        <begin position="204"/>
        <end position="268"/>
    </location>
</feature>
<gene>
    <name evidence="6" type="primary">Ccdc102a</name>
    <name evidence="6" type="ORF">GTO95_0011256</name>
</gene>
<dbReference type="Gene3D" id="1.20.5.1700">
    <property type="match status" value="1"/>
</dbReference>
<feature type="region of interest" description="Disordered" evidence="4">
    <location>
        <begin position="366"/>
        <end position="428"/>
    </location>
</feature>
<keyword evidence="2 3" id="KW-0175">Coiled coil</keyword>
<feature type="compositionally biased region" description="Acidic residues" evidence="4">
    <location>
        <begin position="265"/>
        <end position="275"/>
    </location>
</feature>
<reference evidence="6" key="1">
    <citation type="journal article" date="2021" name="Cell">
        <title>Tracing the genetic footprints of vertebrate landing in non-teleost ray-finned fishes.</title>
        <authorList>
            <person name="Bi X."/>
            <person name="Wang K."/>
            <person name="Yang L."/>
            <person name="Pan H."/>
            <person name="Jiang H."/>
            <person name="Wei Q."/>
            <person name="Fang M."/>
            <person name="Yu H."/>
            <person name="Zhu C."/>
            <person name="Cai Y."/>
            <person name="He Y."/>
            <person name="Gan X."/>
            <person name="Zeng H."/>
            <person name="Yu D."/>
            <person name="Zhu Y."/>
            <person name="Jiang H."/>
            <person name="Qiu Q."/>
            <person name="Yang H."/>
            <person name="Zhang Y.E."/>
            <person name="Wang W."/>
            <person name="Zhu M."/>
            <person name="He S."/>
            <person name="Zhang G."/>
        </authorList>
    </citation>
    <scope>NUCLEOTIDE SEQUENCE</scope>
    <source>
        <strain evidence="6">Allg_001</strain>
    </source>
</reference>
<feature type="non-terminal residue" evidence="6">
    <location>
        <position position="1050"/>
    </location>
</feature>
<feature type="compositionally biased region" description="Polar residues" evidence="4">
    <location>
        <begin position="366"/>
        <end position="379"/>
    </location>
</feature>
<dbReference type="EMBL" id="JAAWVO010037002">
    <property type="protein sequence ID" value="MBN3317883.1"/>
    <property type="molecule type" value="Genomic_DNA"/>
</dbReference>
<dbReference type="InterPro" id="IPR013883">
    <property type="entry name" value="TF_Iwr1_dom"/>
</dbReference>
<feature type="region of interest" description="Disordered" evidence="4">
    <location>
        <begin position="1020"/>
        <end position="1050"/>
    </location>
</feature>
<keyword evidence="7" id="KW-1185">Reference proteome</keyword>
<feature type="region of interest" description="Disordered" evidence="4">
    <location>
        <begin position="971"/>
        <end position="990"/>
    </location>
</feature>
<protein>
    <submittedName>
        <fullName evidence="6">C102A protein</fullName>
    </submittedName>
</protein>
<organism evidence="6 7">
    <name type="scientific">Atractosteus spatula</name>
    <name type="common">Alligator gar</name>
    <name type="synonym">Lepisosteus spatula</name>
    <dbReference type="NCBI Taxonomy" id="7917"/>
    <lineage>
        <taxon>Eukaryota</taxon>
        <taxon>Metazoa</taxon>
        <taxon>Chordata</taxon>
        <taxon>Craniata</taxon>
        <taxon>Vertebrata</taxon>
        <taxon>Euteleostomi</taxon>
        <taxon>Actinopterygii</taxon>
        <taxon>Neopterygii</taxon>
        <taxon>Holostei</taxon>
        <taxon>Semionotiformes</taxon>
        <taxon>Lepisosteidae</taxon>
        <taxon>Atractosteus</taxon>
    </lineage>
</organism>
<evidence type="ECO:0000313" key="6">
    <source>
        <dbReference type="EMBL" id="MBN3317883.1"/>
    </source>
</evidence>
<feature type="non-terminal residue" evidence="6">
    <location>
        <position position="1"/>
    </location>
</feature>
<evidence type="ECO:0000313" key="7">
    <source>
        <dbReference type="Proteomes" id="UP000736164"/>
    </source>
</evidence>
<comment type="similarity">
    <text evidence="1">Belongs to the IWR1/SLC7A6OS family.</text>
</comment>
<dbReference type="SUPFAM" id="SSF90257">
    <property type="entry name" value="Myosin rod fragments"/>
    <property type="match status" value="1"/>
</dbReference>
<feature type="region of interest" description="Disordered" evidence="4">
    <location>
        <begin position="509"/>
        <end position="585"/>
    </location>
</feature>
<feature type="coiled-coil region" evidence="3">
    <location>
        <begin position="653"/>
        <end position="789"/>
    </location>
</feature>
<dbReference type="PANTHER" id="PTHR46292:SF1">
    <property type="entry name" value="COILED-COIL DOMAIN-CONTAINING PROTEIN 102A"/>
    <property type="match status" value="1"/>
</dbReference>
<sequence>MEPRSTILRVKRKQGTDPADALLLACKRLRYDPTSLPAVDSVPESGDTEIQNSVFKLAATVASKAAPVETPVREALSRQRALRPSAGSAQRIVGSLRTAKWQSRREERYRVLSHHRPGIARDAPAARGGGEEHTGHTGSAALGDLPDFQVLDIVQEEEDTDLADGSLPVASAPEAIVCNSVRLIREKLSVSEGGAGSQHREKEDQYVYDIYYQETAAPGWIQDILSVRPYFQENELVAEDNPKEEEIYEDEDDENEEGNWRNDYPDEEDSEEDGEREQRYQYSEFPLSPLFSPYLLLARAMASGSRRMKPLFFPAPDSARTLAPVQPVLWLGSQKDVIPAPWRCPCLLPEEPPGGGKWTPNGRCSCSSSPAAMNHTPSPHMTEASRSGGSLLSGLGPPPDRVRSPDSLTTPSPKSGTPNSSPPLLLSPGVCVGEGGDWESREELRLRELEEARARAAQMEKTMRWWSDCTANWREKWSKVRAERNKARDEVRQLRQRLDALTKELTGLRRERQELSNENEQLRQEAGRLRAGPAPAGPAPPAAPSSSPPLDNKLASEMEREGEGLGSPEQEPVRDVGTEKPDKNKEMELLESLLRAKAEGPDSWDGRSASSLRSALSRQDRSRLLWDDITILEEDTSKVTALQLRLDESQKVLLKEREDKLSLSKNIEKLETELSQWKLKYEELNKSKQEALKQLNLLKEVHQDELGRMSEDLEDELGARSSMDKKLAELRVEMERLQAENAAEWGRRERLETEKLTLERDNKKLRGQIEDLEEQLARKRRQAASALDTDLKSIQSELFERNKGRYQEGIVGAIATLQTALLLTQMVCTTLQYSLPGSLMFLQGHGCRSLSCGRTVRTKERRLRGPVGKWWMRRMCVQLAARRKGQTEVCDRLCGLSRSYLEGPPVVREADVRVALELADMRHVHSKLKKQYQEKMAELAHANRRVEQHEGEVKKLRLRVEELKKELAQAEDELDEAHNQTRKLQRSLDEQVEQTENLQVQLEHLQSRLRRQVNPSLFGKMRSSLFSPEEPDELPSDPDEEEEALQIQIP</sequence>